<name>A0A9P4KBW5_9PLEO</name>
<dbReference type="EMBL" id="ML986598">
    <property type="protein sequence ID" value="KAF2266422.1"/>
    <property type="molecule type" value="Genomic_DNA"/>
</dbReference>
<evidence type="ECO:0000313" key="3">
    <source>
        <dbReference type="Proteomes" id="UP000800093"/>
    </source>
</evidence>
<accession>A0A9P4KBW5</accession>
<gene>
    <name evidence="2" type="ORF">CC78DRAFT_566813</name>
</gene>
<comment type="caution">
    <text evidence="2">The sequence shown here is derived from an EMBL/GenBank/DDBJ whole genome shotgun (WGS) entry which is preliminary data.</text>
</comment>
<feature type="non-terminal residue" evidence="2">
    <location>
        <position position="237"/>
    </location>
</feature>
<sequence length="237" mass="26103">MHHLQLLVLIGVASRIRTQDIRGDPDYLMNQDNTTTITTVVYQLADALANENSATSVENSMVNTTASHQLKTSLANASMTPSAEASKAAQSLLPIEPYCEPKRTGKGPVPTPDTAANFRKFDEFEKQAYGVPTPSGYHMVFSNRYASTSNIDYLGYITMDSYDPNNCTAHCDGMENCVAINIFFERNPTLIPGPECPNPSSTTIIKCTFWRGKKIALHINNFGYRDFDFEVAIAGSN</sequence>
<feature type="signal peptide" evidence="1">
    <location>
        <begin position="1"/>
        <end position="18"/>
    </location>
</feature>
<dbReference type="PANTHER" id="PTHR36578:SF1">
    <property type="entry name" value="APPLE DOMAIN-CONTAINING PROTEIN"/>
    <property type="match status" value="1"/>
</dbReference>
<dbReference type="AlphaFoldDB" id="A0A9P4KBW5"/>
<evidence type="ECO:0000313" key="2">
    <source>
        <dbReference type="EMBL" id="KAF2266422.1"/>
    </source>
</evidence>
<evidence type="ECO:0008006" key="4">
    <source>
        <dbReference type="Google" id="ProtNLM"/>
    </source>
</evidence>
<feature type="chain" id="PRO_5040389907" description="Apple domain-containing protein" evidence="1">
    <location>
        <begin position="19"/>
        <end position="237"/>
    </location>
</feature>
<dbReference type="Proteomes" id="UP000800093">
    <property type="component" value="Unassembled WGS sequence"/>
</dbReference>
<reference evidence="3" key="1">
    <citation type="journal article" date="2020" name="Stud. Mycol.">
        <title>101 Dothideomycetes genomes: A test case for predicting lifestyles and emergence of pathogens.</title>
        <authorList>
            <person name="Haridas S."/>
            <person name="Albert R."/>
            <person name="Binder M."/>
            <person name="Bloem J."/>
            <person name="LaButti K."/>
            <person name="Salamov A."/>
            <person name="Andreopoulos B."/>
            <person name="Baker S."/>
            <person name="Barry K."/>
            <person name="Bills G."/>
            <person name="Bluhm B."/>
            <person name="Cannon C."/>
            <person name="Castanera R."/>
            <person name="Culley D."/>
            <person name="Daum C."/>
            <person name="Ezra D."/>
            <person name="Gonzalez J."/>
            <person name="Henrissat B."/>
            <person name="Kuo A."/>
            <person name="Liang C."/>
            <person name="Lipzen A."/>
            <person name="Lutzoni F."/>
            <person name="Magnuson J."/>
            <person name="Mondo S."/>
            <person name="Nolan M."/>
            <person name="Ohm R."/>
            <person name="Pangilinan J."/>
            <person name="Park H.-J."/>
            <person name="Ramirez L."/>
            <person name="Alfaro M."/>
            <person name="Sun H."/>
            <person name="Tritt A."/>
            <person name="Yoshinaga Y."/>
            <person name="Zwiers L.-H."/>
            <person name="Turgeon B."/>
            <person name="Goodwin S."/>
            <person name="Spatafora J."/>
            <person name="Crous P."/>
            <person name="Grigoriev I."/>
        </authorList>
    </citation>
    <scope>NUCLEOTIDE SEQUENCE [LARGE SCALE GENOMIC DNA]</scope>
    <source>
        <strain evidence="3">CBS 304.66</strain>
    </source>
</reference>
<proteinExistence type="predicted"/>
<dbReference type="PANTHER" id="PTHR36578">
    <property type="entry name" value="CHROMOSOME 15, WHOLE GENOME SHOTGUN SEQUENCE"/>
    <property type="match status" value="1"/>
</dbReference>
<organism evidence="2 3">
    <name type="scientific">Lojkania enalia</name>
    <dbReference type="NCBI Taxonomy" id="147567"/>
    <lineage>
        <taxon>Eukaryota</taxon>
        <taxon>Fungi</taxon>
        <taxon>Dikarya</taxon>
        <taxon>Ascomycota</taxon>
        <taxon>Pezizomycotina</taxon>
        <taxon>Dothideomycetes</taxon>
        <taxon>Pleosporomycetidae</taxon>
        <taxon>Pleosporales</taxon>
        <taxon>Pleosporales incertae sedis</taxon>
        <taxon>Lojkania</taxon>
    </lineage>
</organism>
<keyword evidence="1" id="KW-0732">Signal</keyword>
<evidence type="ECO:0000256" key="1">
    <source>
        <dbReference type="SAM" id="SignalP"/>
    </source>
</evidence>
<protein>
    <recommendedName>
        <fullName evidence="4">Apple domain-containing protein</fullName>
    </recommendedName>
</protein>
<keyword evidence="3" id="KW-1185">Reference proteome</keyword>
<dbReference type="OrthoDB" id="271448at2759"/>